<evidence type="ECO:0008006" key="4">
    <source>
        <dbReference type="Google" id="ProtNLM"/>
    </source>
</evidence>
<dbReference type="OrthoDB" id="7658992at2"/>
<dbReference type="EMBL" id="VANS01000001">
    <property type="protein sequence ID" value="TMM54943.1"/>
    <property type="molecule type" value="Genomic_DNA"/>
</dbReference>
<feature type="chain" id="PRO_5024274061" description="DUF5333 domain-containing protein" evidence="1">
    <location>
        <begin position="21"/>
        <end position="135"/>
    </location>
</feature>
<name>A0A5S3PKN3_9RHOB</name>
<evidence type="ECO:0000313" key="3">
    <source>
        <dbReference type="Proteomes" id="UP000309550"/>
    </source>
</evidence>
<feature type="signal peptide" evidence="1">
    <location>
        <begin position="1"/>
        <end position="20"/>
    </location>
</feature>
<proteinExistence type="predicted"/>
<accession>A0A5S3PKN3</accession>
<keyword evidence="1" id="KW-0732">Signal</keyword>
<dbReference type="InterPro" id="IPR020349">
    <property type="entry name" value="Uncharacterised_14.7kDa"/>
</dbReference>
<dbReference type="RefSeq" id="WP_138661113.1">
    <property type="nucleotide sequence ID" value="NZ_VANS01000001.1"/>
</dbReference>
<sequence length="135" mass="14384">MRKLQHAAAILACATLPALAAAKPPLRDVPQVDNGLFAVAVANEIRKTCPDISARMFTAWRFAQSLEAKAKAMGYTDAEIEAHLDSDAEKARMKARGAAYFKANGVSRGDPQGMCALGRAEIQKSSQIGALLKAK</sequence>
<reference evidence="2 3" key="1">
    <citation type="submission" date="2019-05" db="EMBL/GenBank/DDBJ databases">
        <title>Sulfitobacter sabulilitoris sp. nov., isolated from a marine sand.</title>
        <authorList>
            <person name="Yoon J.-H."/>
        </authorList>
    </citation>
    <scope>NUCLEOTIDE SEQUENCE [LARGE SCALE GENOMIC DNA]</scope>
    <source>
        <strain evidence="2 3">HSMS-29</strain>
    </source>
</reference>
<comment type="caution">
    <text evidence="2">The sequence shown here is derived from an EMBL/GenBank/DDBJ whole genome shotgun (WGS) entry which is preliminary data.</text>
</comment>
<protein>
    <recommendedName>
        <fullName evidence="4">DUF5333 domain-containing protein</fullName>
    </recommendedName>
</protein>
<gene>
    <name evidence="2" type="ORF">FDT80_05030</name>
</gene>
<evidence type="ECO:0000313" key="2">
    <source>
        <dbReference type="EMBL" id="TMM54943.1"/>
    </source>
</evidence>
<dbReference type="AlphaFoldDB" id="A0A5S3PKN3"/>
<keyword evidence="3" id="KW-1185">Reference proteome</keyword>
<dbReference type="Pfam" id="PF17267">
    <property type="entry name" value="DUF5333"/>
    <property type="match status" value="1"/>
</dbReference>
<organism evidence="2 3">
    <name type="scientific">Sulfitobacter sabulilitoris</name>
    <dbReference type="NCBI Taxonomy" id="2562655"/>
    <lineage>
        <taxon>Bacteria</taxon>
        <taxon>Pseudomonadati</taxon>
        <taxon>Pseudomonadota</taxon>
        <taxon>Alphaproteobacteria</taxon>
        <taxon>Rhodobacterales</taxon>
        <taxon>Roseobacteraceae</taxon>
        <taxon>Sulfitobacter</taxon>
    </lineage>
</organism>
<evidence type="ECO:0000256" key="1">
    <source>
        <dbReference type="SAM" id="SignalP"/>
    </source>
</evidence>
<dbReference type="Proteomes" id="UP000309550">
    <property type="component" value="Unassembled WGS sequence"/>
</dbReference>